<dbReference type="GO" id="GO:0003677">
    <property type="term" value="F:DNA binding"/>
    <property type="evidence" value="ECO:0007669"/>
    <property type="project" value="InterPro"/>
</dbReference>
<dbReference type="WBParaSite" id="ASIM_0000082201-mRNA-1">
    <property type="protein sequence ID" value="ASIM_0000082201-mRNA-1"/>
    <property type="gene ID" value="ASIM_0000082201"/>
</dbReference>
<evidence type="ECO:0000256" key="4">
    <source>
        <dbReference type="ARBA" id="ARBA00023242"/>
    </source>
</evidence>
<reference evidence="6 7" key="2">
    <citation type="submission" date="2018-11" db="EMBL/GenBank/DDBJ databases">
        <authorList>
            <consortium name="Pathogen Informatics"/>
        </authorList>
    </citation>
    <scope>NUCLEOTIDE SEQUENCE [LARGE SCALE GENOMIC DNA]</scope>
</reference>
<dbReference type="GO" id="GO:0006351">
    <property type="term" value="P:DNA-templated transcription"/>
    <property type="evidence" value="ECO:0007669"/>
    <property type="project" value="InterPro"/>
</dbReference>
<keyword evidence="7" id="KW-1185">Reference proteome</keyword>
<dbReference type="EMBL" id="UYRR01000566">
    <property type="protein sequence ID" value="VDK18016.1"/>
    <property type="molecule type" value="Genomic_DNA"/>
</dbReference>
<proteinExistence type="inferred from homology"/>
<dbReference type="GO" id="GO:0008270">
    <property type="term" value="F:zinc ion binding"/>
    <property type="evidence" value="ECO:0007669"/>
    <property type="project" value="InterPro"/>
</dbReference>
<accession>A0A0M3IZY8</accession>
<keyword evidence="3" id="KW-0862">Zinc</keyword>
<dbReference type="PANTHER" id="PTHR12056">
    <property type="entry name" value="DNA-DIRECTED RNA POLYMERASES I, II, AND III"/>
    <property type="match status" value="1"/>
</dbReference>
<dbReference type="InterPro" id="IPR029040">
    <property type="entry name" value="RPABC4/Spt4"/>
</dbReference>
<dbReference type="Gene3D" id="2.20.28.30">
    <property type="entry name" value="RNA polymerase ii, chain L"/>
    <property type="match status" value="1"/>
</dbReference>
<dbReference type="InterPro" id="IPR006591">
    <property type="entry name" value="RNAP_P/RPABC4"/>
</dbReference>
<dbReference type="PANTHER" id="PTHR12056:SF2">
    <property type="entry name" value="GEO11084P1"/>
    <property type="match status" value="1"/>
</dbReference>
<evidence type="ECO:0000256" key="3">
    <source>
        <dbReference type="ARBA" id="ARBA00022833"/>
    </source>
</evidence>
<gene>
    <name evidence="6" type="ORF">ASIM_LOCUS721</name>
</gene>
<evidence type="ECO:0000256" key="2">
    <source>
        <dbReference type="ARBA" id="ARBA00022723"/>
    </source>
</evidence>
<dbReference type="Pfam" id="PF03604">
    <property type="entry name" value="Zn_ribbon_RPAB4"/>
    <property type="match status" value="1"/>
</dbReference>
<dbReference type="GO" id="GO:0003899">
    <property type="term" value="F:DNA-directed RNA polymerase activity"/>
    <property type="evidence" value="ECO:0007669"/>
    <property type="project" value="InterPro"/>
</dbReference>
<keyword evidence="4" id="KW-0539">Nucleus</keyword>
<sequence length="48" mass="5731">MILLNGEAFSECHAENEIRPKDPIRCHDCGHRILYKKRCRKLMVYDAR</sequence>
<dbReference type="Proteomes" id="UP000267096">
    <property type="component" value="Unassembled WGS sequence"/>
</dbReference>
<keyword evidence="2" id="KW-0479">Metal-binding</keyword>
<name>A0A0M3IZY8_ANISI</name>
<dbReference type="GO" id="GO:0005736">
    <property type="term" value="C:RNA polymerase I complex"/>
    <property type="evidence" value="ECO:0007669"/>
    <property type="project" value="TreeGrafter"/>
</dbReference>
<dbReference type="InterPro" id="IPR039747">
    <property type="entry name" value="RPABC4"/>
</dbReference>
<evidence type="ECO:0000256" key="1">
    <source>
        <dbReference type="ARBA" id="ARBA00004123"/>
    </source>
</evidence>
<comment type="subcellular location">
    <subcellularLocation>
        <location evidence="1">Nucleus</location>
    </subcellularLocation>
</comment>
<evidence type="ECO:0000313" key="8">
    <source>
        <dbReference type="WBParaSite" id="ASIM_0000082201-mRNA-1"/>
    </source>
</evidence>
<reference evidence="8" key="1">
    <citation type="submission" date="2017-02" db="UniProtKB">
        <authorList>
            <consortium name="WormBaseParasite"/>
        </authorList>
    </citation>
    <scope>IDENTIFICATION</scope>
</reference>
<comment type="similarity">
    <text evidence="5">Belongs to the archaeal Rpo12/eukaryotic RPC10 RNA polymerase subunit family.</text>
</comment>
<evidence type="ECO:0000256" key="5">
    <source>
        <dbReference type="ARBA" id="ARBA00025770"/>
    </source>
</evidence>
<dbReference type="OrthoDB" id="5585087at2759"/>
<dbReference type="AlphaFoldDB" id="A0A0M3IZY8"/>
<dbReference type="GO" id="GO:0005666">
    <property type="term" value="C:RNA polymerase III complex"/>
    <property type="evidence" value="ECO:0007669"/>
    <property type="project" value="TreeGrafter"/>
</dbReference>
<organism evidence="8">
    <name type="scientific">Anisakis simplex</name>
    <name type="common">Herring worm</name>
    <dbReference type="NCBI Taxonomy" id="6269"/>
    <lineage>
        <taxon>Eukaryota</taxon>
        <taxon>Metazoa</taxon>
        <taxon>Ecdysozoa</taxon>
        <taxon>Nematoda</taxon>
        <taxon>Chromadorea</taxon>
        <taxon>Rhabditida</taxon>
        <taxon>Spirurina</taxon>
        <taxon>Ascaridomorpha</taxon>
        <taxon>Ascaridoidea</taxon>
        <taxon>Anisakidae</taxon>
        <taxon>Anisakis</taxon>
        <taxon>Anisakis simplex complex</taxon>
    </lineage>
</organism>
<dbReference type="GO" id="GO:0005665">
    <property type="term" value="C:RNA polymerase II, core complex"/>
    <property type="evidence" value="ECO:0007669"/>
    <property type="project" value="TreeGrafter"/>
</dbReference>
<protein>
    <submittedName>
        <fullName evidence="8">DNA-directed RNA polymerases I, II, and III subunit RPABC4</fullName>
    </submittedName>
</protein>
<dbReference type="SUPFAM" id="SSF63393">
    <property type="entry name" value="RNA polymerase subunits"/>
    <property type="match status" value="1"/>
</dbReference>
<dbReference type="SMART" id="SM00659">
    <property type="entry name" value="RPOLCX"/>
    <property type="match status" value="1"/>
</dbReference>
<evidence type="ECO:0000313" key="6">
    <source>
        <dbReference type="EMBL" id="VDK18016.1"/>
    </source>
</evidence>
<evidence type="ECO:0000313" key="7">
    <source>
        <dbReference type="Proteomes" id="UP000267096"/>
    </source>
</evidence>